<evidence type="ECO:0000256" key="1">
    <source>
        <dbReference type="SAM" id="Phobius"/>
    </source>
</evidence>
<reference evidence="2" key="1">
    <citation type="journal article" date="2014" name="Front. Microbiol.">
        <title>High frequency of phylogenetically diverse reductive dehalogenase-homologous genes in deep subseafloor sedimentary metagenomes.</title>
        <authorList>
            <person name="Kawai M."/>
            <person name="Futagami T."/>
            <person name="Toyoda A."/>
            <person name="Takaki Y."/>
            <person name="Nishi S."/>
            <person name="Hori S."/>
            <person name="Arai W."/>
            <person name="Tsubouchi T."/>
            <person name="Morono Y."/>
            <person name="Uchiyama I."/>
            <person name="Ito T."/>
            <person name="Fujiyama A."/>
            <person name="Inagaki F."/>
            <person name="Takami H."/>
        </authorList>
    </citation>
    <scope>NUCLEOTIDE SEQUENCE</scope>
    <source>
        <strain evidence="2">Expedition CK06-06</strain>
    </source>
</reference>
<proteinExistence type="predicted"/>
<sequence length="128" mass="15450">MVRNKKANYKLIMRIRLLLLVVWFIVIGFLIVEYVPSVKEAFILATTVKPETFTELYFEDHLSLPNKVTLFKENNFRFTIHNLENKDIVYIYEVYIDVNREKQMIDKNSVLIKNNEYKTLLNKIYFYT</sequence>
<keyword evidence="1" id="KW-1133">Transmembrane helix</keyword>
<feature type="transmembrane region" description="Helical" evidence="1">
    <location>
        <begin position="12"/>
        <end position="32"/>
    </location>
</feature>
<protein>
    <recommendedName>
        <fullName evidence="3">DUF1616 domain-containing protein</fullName>
    </recommendedName>
</protein>
<evidence type="ECO:0000313" key="2">
    <source>
        <dbReference type="EMBL" id="GAH55394.1"/>
    </source>
</evidence>
<keyword evidence="1" id="KW-0472">Membrane</keyword>
<accession>X1HNF8</accession>
<comment type="caution">
    <text evidence="2">The sequence shown here is derived from an EMBL/GenBank/DDBJ whole genome shotgun (WGS) entry which is preliminary data.</text>
</comment>
<dbReference type="EMBL" id="BARU01023634">
    <property type="protein sequence ID" value="GAH55394.1"/>
    <property type="molecule type" value="Genomic_DNA"/>
</dbReference>
<evidence type="ECO:0008006" key="3">
    <source>
        <dbReference type="Google" id="ProtNLM"/>
    </source>
</evidence>
<dbReference type="AlphaFoldDB" id="X1HNF8"/>
<gene>
    <name evidence="2" type="ORF">S03H2_38329</name>
</gene>
<keyword evidence="1" id="KW-0812">Transmembrane</keyword>
<organism evidence="2">
    <name type="scientific">marine sediment metagenome</name>
    <dbReference type="NCBI Taxonomy" id="412755"/>
    <lineage>
        <taxon>unclassified sequences</taxon>
        <taxon>metagenomes</taxon>
        <taxon>ecological metagenomes</taxon>
    </lineage>
</organism>
<name>X1HNF8_9ZZZZ</name>